<dbReference type="InterPro" id="IPR051405">
    <property type="entry name" value="phD/YefM_antitoxin"/>
</dbReference>
<accession>A0A1M7M445</accession>
<dbReference type="STRING" id="388280.SAMN04488057_10488"/>
<dbReference type="RefSeq" id="WP_073093909.1">
    <property type="nucleotide sequence ID" value="NZ_FRCY01000004.1"/>
</dbReference>
<feature type="region of interest" description="Disordered" evidence="3">
    <location>
        <begin position="61"/>
        <end position="82"/>
    </location>
</feature>
<evidence type="ECO:0000256" key="1">
    <source>
        <dbReference type="ARBA" id="ARBA00009981"/>
    </source>
</evidence>
<keyword evidence="5" id="KW-1185">Reference proteome</keyword>
<organism evidence="4 5">
    <name type="scientific">Cyclobacterium lianum</name>
    <dbReference type="NCBI Taxonomy" id="388280"/>
    <lineage>
        <taxon>Bacteria</taxon>
        <taxon>Pseudomonadati</taxon>
        <taxon>Bacteroidota</taxon>
        <taxon>Cytophagia</taxon>
        <taxon>Cytophagales</taxon>
        <taxon>Cyclobacteriaceae</taxon>
        <taxon>Cyclobacterium</taxon>
    </lineage>
</organism>
<dbReference type="Proteomes" id="UP000184513">
    <property type="component" value="Unassembled WGS sequence"/>
</dbReference>
<dbReference type="OrthoDB" id="1524837at2"/>
<evidence type="ECO:0000313" key="5">
    <source>
        <dbReference type="Proteomes" id="UP000184513"/>
    </source>
</evidence>
<dbReference type="AlphaFoldDB" id="A0A1M7M445"/>
<dbReference type="SUPFAM" id="SSF143120">
    <property type="entry name" value="YefM-like"/>
    <property type="match status" value="1"/>
</dbReference>
<dbReference type="EMBL" id="FRCY01000004">
    <property type="protein sequence ID" value="SHM85450.1"/>
    <property type="molecule type" value="Genomic_DNA"/>
</dbReference>
<gene>
    <name evidence="4" type="ORF">SAMN04488057_10488</name>
</gene>
<dbReference type="Pfam" id="PF02604">
    <property type="entry name" value="PhdYeFM_antitox"/>
    <property type="match status" value="1"/>
</dbReference>
<dbReference type="Gene3D" id="6.10.250.330">
    <property type="match status" value="1"/>
</dbReference>
<evidence type="ECO:0000313" key="4">
    <source>
        <dbReference type="EMBL" id="SHM85450.1"/>
    </source>
</evidence>
<dbReference type="InterPro" id="IPR036165">
    <property type="entry name" value="YefM-like_sf"/>
</dbReference>
<dbReference type="PANTHER" id="PTHR33713:SF6">
    <property type="entry name" value="ANTITOXIN YEFM"/>
    <property type="match status" value="1"/>
</dbReference>
<comment type="similarity">
    <text evidence="1 2">Belongs to the phD/YefM antitoxin family.</text>
</comment>
<name>A0A1M7M445_9BACT</name>
<evidence type="ECO:0000256" key="2">
    <source>
        <dbReference type="RuleBase" id="RU362080"/>
    </source>
</evidence>
<comment type="function">
    <text evidence="2">Antitoxin component of a type II toxin-antitoxin (TA) system.</text>
</comment>
<proteinExistence type="inferred from homology"/>
<evidence type="ECO:0000256" key="3">
    <source>
        <dbReference type="SAM" id="MobiDB-lite"/>
    </source>
</evidence>
<feature type="compositionally biased region" description="Basic and acidic residues" evidence="3">
    <location>
        <begin position="61"/>
        <end position="76"/>
    </location>
</feature>
<protein>
    <recommendedName>
        <fullName evidence="2">Antitoxin</fullName>
    </recommendedName>
</protein>
<dbReference type="Gene3D" id="3.40.1620.10">
    <property type="entry name" value="YefM-like domain"/>
    <property type="match status" value="1"/>
</dbReference>
<sequence>MKTITMTELRKSMKRHLDYVSKDSGTIIVPRKSGQHAVVMISEEEYNSINETLHLMSTKANRERLDESIQQHKDGKSVPFKL</sequence>
<dbReference type="PANTHER" id="PTHR33713">
    <property type="entry name" value="ANTITOXIN YAFN-RELATED"/>
    <property type="match status" value="1"/>
</dbReference>
<dbReference type="InterPro" id="IPR006442">
    <property type="entry name" value="Antitoxin_Phd/YefM"/>
</dbReference>
<reference evidence="4 5" key="1">
    <citation type="submission" date="2016-11" db="EMBL/GenBank/DDBJ databases">
        <authorList>
            <person name="Jaros S."/>
            <person name="Januszkiewicz K."/>
            <person name="Wedrychowicz H."/>
        </authorList>
    </citation>
    <scope>NUCLEOTIDE SEQUENCE [LARGE SCALE GENOMIC DNA]</scope>
    <source>
        <strain evidence="4 5">CGMCC 1.6102</strain>
    </source>
</reference>